<evidence type="ECO:0000313" key="2">
    <source>
        <dbReference type="EMBL" id="AFN74430.1"/>
    </source>
</evidence>
<dbReference type="Proteomes" id="UP000009011">
    <property type="component" value="Chromosome"/>
</dbReference>
<dbReference type="Gene3D" id="3.10.310.70">
    <property type="match status" value="1"/>
</dbReference>
<dbReference type="KEGG" id="mro:MROS_1193"/>
<dbReference type="CDD" id="cd01300">
    <property type="entry name" value="YtcJ_like"/>
    <property type="match status" value="1"/>
</dbReference>
<dbReference type="SUPFAM" id="SSF51338">
    <property type="entry name" value="Composite domain of metallo-dependent hydrolases"/>
    <property type="match status" value="1"/>
</dbReference>
<gene>
    <name evidence="2" type="ordered locus">MROS_1193</name>
</gene>
<dbReference type="PANTHER" id="PTHR22642:SF2">
    <property type="entry name" value="PROTEIN LONG AFTER FAR-RED 3"/>
    <property type="match status" value="1"/>
</dbReference>
<feature type="domain" description="Amidohydrolase 3" evidence="1">
    <location>
        <begin position="79"/>
        <end position="571"/>
    </location>
</feature>
<dbReference type="PROSITE" id="PS51257">
    <property type="entry name" value="PROKAR_LIPOPROTEIN"/>
    <property type="match status" value="1"/>
</dbReference>
<dbReference type="SUPFAM" id="SSF51556">
    <property type="entry name" value="Metallo-dependent hydrolases"/>
    <property type="match status" value="1"/>
</dbReference>
<dbReference type="Gene3D" id="3.20.20.140">
    <property type="entry name" value="Metal-dependent hydrolases"/>
    <property type="match status" value="1"/>
</dbReference>
<evidence type="ECO:0000259" key="1">
    <source>
        <dbReference type="Pfam" id="PF07969"/>
    </source>
</evidence>
<dbReference type="Gene3D" id="2.30.40.10">
    <property type="entry name" value="Urease, subunit C, domain 1"/>
    <property type="match status" value="1"/>
</dbReference>
<evidence type="ECO:0000313" key="3">
    <source>
        <dbReference type="Proteomes" id="UP000009011"/>
    </source>
</evidence>
<dbReference type="PANTHER" id="PTHR22642">
    <property type="entry name" value="IMIDAZOLONEPROPIONASE"/>
    <property type="match status" value="1"/>
</dbReference>
<protein>
    <submittedName>
        <fullName evidence="2">Amidohydrolase 3</fullName>
    </submittedName>
</protein>
<dbReference type="GO" id="GO:0016810">
    <property type="term" value="F:hydrolase activity, acting on carbon-nitrogen (but not peptide) bonds"/>
    <property type="evidence" value="ECO:0007669"/>
    <property type="project" value="InterPro"/>
</dbReference>
<dbReference type="STRING" id="1191523.MROS_1193"/>
<dbReference type="HOGENOM" id="CLU_009942_6_1_10"/>
<keyword evidence="2" id="KW-0378">Hydrolase</keyword>
<dbReference type="InterPro" id="IPR032466">
    <property type="entry name" value="Metal_Hydrolase"/>
</dbReference>
<dbReference type="eggNOG" id="COG1574">
    <property type="taxonomic scope" value="Bacteria"/>
</dbReference>
<dbReference type="InterPro" id="IPR011059">
    <property type="entry name" value="Metal-dep_hydrolase_composite"/>
</dbReference>
<dbReference type="InterPro" id="IPR013108">
    <property type="entry name" value="Amidohydro_3"/>
</dbReference>
<reference evidence="2 3" key="1">
    <citation type="journal article" date="2013" name="PLoS ONE">
        <title>Genomic analysis of Melioribacter roseus, facultatively anaerobic organotrophic bacterium representing a novel deep lineage within Bacteriodetes/Chlorobi group.</title>
        <authorList>
            <person name="Kadnikov V.V."/>
            <person name="Mardanov A.V."/>
            <person name="Podosokorskaya O.A."/>
            <person name="Gavrilov S.N."/>
            <person name="Kublanov I.V."/>
            <person name="Beletsky A.V."/>
            <person name="Bonch-Osmolovskaya E.A."/>
            <person name="Ravin N.V."/>
        </authorList>
    </citation>
    <scope>NUCLEOTIDE SEQUENCE [LARGE SCALE GENOMIC DNA]</scope>
    <source>
        <strain evidence="3">JCM 17771 / P3M-2</strain>
    </source>
</reference>
<accession>I6Z5K2</accession>
<keyword evidence="3" id="KW-1185">Reference proteome</keyword>
<dbReference type="AlphaFoldDB" id="I6Z5K2"/>
<name>I6Z5K2_MELRP</name>
<dbReference type="InterPro" id="IPR033932">
    <property type="entry name" value="YtcJ-like"/>
</dbReference>
<dbReference type="PATRIC" id="fig|1191523.3.peg.1267"/>
<proteinExistence type="predicted"/>
<sequence>MRMIKNIFVLSVLIGLLFASGCGENKMNDNCDLVLLNGEIYTVNDSIPWAEALAVKGDRIYKVGSNEEIEMYIGDSTAIIDLNGRFVMPGFIDSHAHLIGIGENLIDVDLRDAQNWDEVIAAVAKAASERRPGEWIVGRGWHQEKFDPEPEPNVEGYPVHNALSNAVPYNPVMLVHASGHAVFANAKAMEIAGADTITSNPPGGVIVRDSTGKPIGVFEENAENIIRSAYERYLNDRSLDELNAEVIKKIKFASDLCLKNGVTTLHDAGEDLETIELIKKSVDSNYVKIRLYVMINDALDKLKGKLKDYKLVGYGENRLTVRAIKQYIDGALGSRGAWLLEPYSDLPDSYGSNVTPIKTLDDYCRLAAENGFQMCIHTIGDRGNREALNLYEKYSRQYENFDQMRWRIEHAQHVTPFDIKRFARLNVIAAMQGIHCTSDAPFVIERLGNERAASGAYVWRSMLDRGVVICNGTDAPVESVNPIASFYASVTRKNKDGVGFYTKQKMTREEAIKTYTINGAYAAFEENLKGSLVEGKLADLVVLSNNLMKCSEDDILKTEVVYTIVGGKIVYKK</sequence>
<dbReference type="Pfam" id="PF07969">
    <property type="entry name" value="Amidohydro_3"/>
    <property type="match status" value="1"/>
</dbReference>
<dbReference type="EMBL" id="CP003557">
    <property type="protein sequence ID" value="AFN74430.1"/>
    <property type="molecule type" value="Genomic_DNA"/>
</dbReference>
<organism evidence="2 3">
    <name type="scientific">Melioribacter roseus (strain DSM 23840 / JCM 17771 / VKM B-2668 / P3M-2)</name>
    <dbReference type="NCBI Taxonomy" id="1191523"/>
    <lineage>
        <taxon>Bacteria</taxon>
        <taxon>Pseudomonadati</taxon>
        <taxon>Ignavibacteriota</taxon>
        <taxon>Ignavibacteria</taxon>
        <taxon>Ignavibacteriales</taxon>
        <taxon>Melioribacteraceae</taxon>
        <taxon>Melioribacter</taxon>
    </lineage>
</organism>